<keyword evidence="3" id="KW-1185">Reference proteome</keyword>
<evidence type="ECO:0000313" key="3">
    <source>
        <dbReference type="Proteomes" id="UP000216524"/>
    </source>
</evidence>
<dbReference type="EMBL" id="NEVV01000001">
    <property type="protein sequence ID" value="OZI80336.1"/>
    <property type="molecule type" value="Genomic_DNA"/>
</dbReference>
<name>A0ABX4FDR3_9BORD</name>
<feature type="domain" description="Lipoyl-binding" evidence="1">
    <location>
        <begin position="76"/>
        <end position="126"/>
    </location>
</feature>
<evidence type="ECO:0000313" key="2">
    <source>
        <dbReference type="EMBL" id="OZI80336.1"/>
    </source>
</evidence>
<dbReference type="Pfam" id="PF00364">
    <property type="entry name" value="Biotin_lipoyl"/>
    <property type="match status" value="1"/>
</dbReference>
<dbReference type="SUPFAM" id="SSF51230">
    <property type="entry name" value="Single hybrid motif"/>
    <property type="match status" value="1"/>
</dbReference>
<gene>
    <name evidence="2" type="ORF">CAL23_00995</name>
</gene>
<dbReference type="InterPro" id="IPR000089">
    <property type="entry name" value="Biotin_lipoyl"/>
</dbReference>
<sequence>MDLEEIRAYARQLRRHGVDALELREDDRLLHIRVERQLAASPPDQPAAAGAPEAGLVTIRSAGLGLFRPANPEAGSGAAVTQGQLLARLELDQFTTEIAAPADGVIVAVLADAGQRVDYGMPLFHLQPTGES</sequence>
<dbReference type="Gene3D" id="2.40.50.100">
    <property type="match status" value="1"/>
</dbReference>
<proteinExistence type="predicted"/>
<comment type="caution">
    <text evidence="2">The sequence shown here is derived from an EMBL/GenBank/DDBJ whole genome shotgun (WGS) entry which is preliminary data.</text>
</comment>
<reference evidence="2 3" key="1">
    <citation type="submission" date="2017-05" db="EMBL/GenBank/DDBJ databases">
        <title>Complete and WGS of Bordetella genogroups.</title>
        <authorList>
            <person name="Spilker T."/>
            <person name="Lipuma J."/>
        </authorList>
    </citation>
    <scope>NUCLEOTIDE SEQUENCE [LARGE SCALE GENOMIC DNA]</scope>
    <source>
        <strain evidence="2 3">AU3139</strain>
    </source>
</reference>
<dbReference type="Proteomes" id="UP000216524">
    <property type="component" value="Unassembled WGS sequence"/>
</dbReference>
<protein>
    <recommendedName>
        <fullName evidence="1">Lipoyl-binding domain-containing protein</fullName>
    </recommendedName>
</protein>
<organism evidence="2 3">
    <name type="scientific">Bordetella genomosp. 6</name>
    <dbReference type="NCBI Taxonomy" id="463024"/>
    <lineage>
        <taxon>Bacteria</taxon>
        <taxon>Pseudomonadati</taxon>
        <taxon>Pseudomonadota</taxon>
        <taxon>Betaproteobacteria</taxon>
        <taxon>Burkholderiales</taxon>
        <taxon>Alcaligenaceae</taxon>
        <taxon>Bordetella</taxon>
    </lineage>
</organism>
<accession>A0ABX4FDR3</accession>
<dbReference type="RefSeq" id="WP_033461026.1">
    <property type="nucleotide sequence ID" value="NZ_NEVV01000001.1"/>
</dbReference>
<evidence type="ECO:0000259" key="1">
    <source>
        <dbReference type="Pfam" id="PF00364"/>
    </source>
</evidence>
<dbReference type="InterPro" id="IPR011053">
    <property type="entry name" value="Single_hybrid_motif"/>
</dbReference>